<feature type="compositionally biased region" description="Polar residues" evidence="2">
    <location>
        <begin position="49"/>
        <end position="63"/>
    </location>
</feature>
<dbReference type="SUPFAM" id="SSF49879">
    <property type="entry name" value="SMAD/FHA domain"/>
    <property type="match status" value="1"/>
</dbReference>
<evidence type="ECO:0000259" key="4">
    <source>
        <dbReference type="PROSITE" id="PS50137"/>
    </source>
</evidence>
<dbReference type="PROSITE" id="PS50006">
    <property type="entry name" value="FHA_DOMAIN"/>
    <property type="match status" value="1"/>
</dbReference>
<evidence type="ECO:0000256" key="2">
    <source>
        <dbReference type="SAM" id="MobiDB-lite"/>
    </source>
</evidence>
<dbReference type="EMBL" id="GDIP01229228">
    <property type="protein sequence ID" value="JAI94173.1"/>
    <property type="molecule type" value="Transcribed_RNA"/>
</dbReference>
<dbReference type="Gene3D" id="2.60.200.20">
    <property type="match status" value="1"/>
</dbReference>
<dbReference type="CDD" id="cd19856">
    <property type="entry name" value="DSRM_Kanadaptin"/>
    <property type="match status" value="1"/>
</dbReference>
<evidence type="ECO:0000256" key="1">
    <source>
        <dbReference type="PROSITE-ProRule" id="PRU00266"/>
    </source>
</evidence>
<dbReference type="AlphaFoldDB" id="A0A0P5YA09"/>
<evidence type="ECO:0000259" key="3">
    <source>
        <dbReference type="PROSITE" id="PS50006"/>
    </source>
</evidence>
<dbReference type="Pfam" id="PF00498">
    <property type="entry name" value="FHA"/>
    <property type="match status" value="1"/>
</dbReference>
<dbReference type="KEGG" id="dmk:116929622"/>
<dbReference type="EMBL" id="GDIP01229227">
    <property type="protein sequence ID" value="JAI94174.1"/>
    <property type="molecule type" value="Transcribed_RNA"/>
</dbReference>
<protein>
    <submittedName>
        <fullName evidence="5">Kanadaptin</fullName>
    </submittedName>
</protein>
<feature type="compositionally biased region" description="Polar residues" evidence="2">
    <location>
        <begin position="640"/>
        <end position="656"/>
    </location>
</feature>
<proteinExistence type="predicted"/>
<dbReference type="SMART" id="SM00240">
    <property type="entry name" value="FHA"/>
    <property type="match status" value="1"/>
</dbReference>
<feature type="domain" description="DRBM" evidence="4">
    <location>
        <begin position="311"/>
        <end position="383"/>
    </location>
</feature>
<dbReference type="GO" id="GO:0003723">
    <property type="term" value="F:RNA binding"/>
    <property type="evidence" value="ECO:0007669"/>
    <property type="project" value="UniProtKB-UniRule"/>
</dbReference>
<gene>
    <name evidence="6" type="ORF">OUZ56_029904</name>
</gene>
<dbReference type="EMBL" id="JAOYFB010000040">
    <property type="protein sequence ID" value="KAK4037878.1"/>
    <property type="molecule type" value="Genomic_DNA"/>
</dbReference>
<reference evidence="6 7" key="3">
    <citation type="journal article" date="2023" name="Nucleic Acids Res.">
        <title>The hologenome of Daphnia magna reveals possible DNA methylation and microbiome-mediated evolution of the host genome.</title>
        <authorList>
            <person name="Chaturvedi A."/>
            <person name="Li X."/>
            <person name="Dhandapani V."/>
            <person name="Marshall H."/>
            <person name="Kissane S."/>
            <person name="Cuenca-Cambronero M."/>
            <person name="Asole G."/>
            <person name="Calvet F."/>
            <person name="Ruiz-Romero M."/>
            <person name="Marangio P."/>
            <person name="Guigo R."/>
            <person name="Rago D."/>
            <person name="Mirbahai L."/>
            <person name="Eastwood N."/>
            <person name="Colbourne J.K."/>
            <person name="Zhou J."/>
            <person name="Mallon E."/>
            <person name="Orsini L."/>
        </authorList>
    </citation>
    <scope>NUCLEOTIDE SEQUENCE [LARGE SCALE GENOMIC DNA]</scope>
    <source>
        <strain evidence="6">LRV0_1</strain>
    </source>
</reference>
<dbReference type="CDD" id="cd22677">
    <property type="entry name" value="FHA_Kanadaptin"/>
    <property type="match status" value="1"/>
</dbReference>
<keyword evidence="1" id="KW-0694">RNA-binding</keyword>
<reference evidence="5" key="2">
    <citation type="submission" date="2015-10" db="EMBL/GenBank/DDBJ databases">
        <authorList>
            <person name="Gilbert D.G."/>
        </authorList>
    </citation>
    <scope>NUCLEOTIDE SEQUENCE</scope>
</reference>
<name>A0A0P5YA09_9CRUS</name>
<evidence type="ECO:0000313" key="5">
    <source>
        <dbReference type="EMBL" id="JAI94173.1"/>
    </source>
</evidence>
<dbReference type="InterPro" id="IPR008984">
    <property type="entry name" value="SMAD_FHA_dom_sf"/>
</dbReference>
<dbReference type="InterPro" id="IPR050923">
    <property type="entry name" value="Cell_Proc_Reg/RNA_Proc"/>
</dbReference>
<feature type="domain" description="FHA" evidence="3">
    <location>
        <begin position="139"/>
        <end position="194"/>
    </location>
</feature>
<accession>A0A0P5YA09</accession>
<reference evidence="5" key="1">
    <citation type="submission" date="2015-10" db="EMBL/GenBank/DDBJ databases">
        <title>Daphnia magna gene sets from two clonal populations assembled and annotated with EvidentialGene.</title>
        <authorList>
            <person name="Gilbert D."/>
            <person name="Podicheti R."/>
            <person name="Orsini L."/>
            <person name="Colbourne J."/>
            <person name="Pfrender M."/>
        </authorList>
    </citation>
    <scope>NUCLEOTIDE SEQUENCE</scope>
</reference>
<evidence type="ECO:0000313" key="6">
    <source>
        <dbReference type="EMBL" id="KAK4037878.1"/>
    </source>
</evidence>
<dbReference type="InterPro" id="IPR000253">
    <property type="entry name" value="FHA_dom"/>
</dbReference>
<dbReference type="OrthoDB" id="433755at2759"/>
<dbReference type="Gene3D" id="3.30.160.20">
    <property type="match status" value="1"/>
</dbReference>
<sequence length="687" mass="77164">MDDVAEVFKCTERNTTNTPVFKKPVVVGKRPGVNISRPKSDTEQACGKNKNSSKQTLSSETSYVNADKETGSEVCVQKSESVIQIENNTSCSVQTKPLNLNYVVPSTSTVCPLPYMIEVLKDGVILQCEDIKTRKKPFLVFGRLPACDFVLQHPSISRYHAILQYKNENEKDGTGWFLFDLGSTHGTFLNKQQIPPKVYCRVHTGHVFRFGVSSRLFILQGPEEDQEAISELSVTELKELKLKRELALEKIDCEMSTEDNIGVLSASVPPSTSTGINWGMGEDAEDENPLAENPFSITDDVQVDENVYLDDPKKTLRGWFEREGYELEYRVEEKNYAHFICRVELPIDSTNGAPIVAEASVKGGKKKEAVVQCALEACRILDRHGLLRQAKHESKVRRRKRQYDEDYYSSDEDTFLDRTGAAERKRQARMKGQMSDVVETYESLSVKYKAVATEVLKTQQTLTQMNAQTRKPDKIDADDVDTYLEALQTYELSNKTSAAALRQKLVLLQKEELRLKTLLDIARPAIIDASKLPASNMVANQTKTVREASLRNQREGRVDSGKSYEKKSIPVAGDLKAHGVTLNSQDGVVTELHMSEIIQEPKEEKLKNEAGLSEVPGDSEKIGLVIRKRRKNKIGRNGPEQWTETTKLSGNLNSHYGGSDDSKYDMWIPPEEQSGDGKNALNRKYGY</sequence>
<dbReference type="Proteomes" id="UP001234178">
    <property type="component" value="Unassembled WGS sequence"/>
</dbReference>
<evidence type="ECO:0000313" key="7">
    <source>
        <dbReference type="Proteomes" id="UP001234178"/>
    </source>
</evidence>
<dbReference type="PANTHER" id="PTHR23308">
    <property type="entry name" value="NUCLEAR INHIBITOR OF PROTEIN PHOSPHATASE-1"/>
    <property type="match status" value="1"/>
</dbReference>
<dbReference type="InterPro" id="IPR014720">
    <property type="entry name" value="dsRBD_dom"/>
</dbReference>
<organism evidence="5">
    <name type="scientific">Daphnia magna</name>
    <dbReference type="NCBI Taxonomy" id="35525"/>
    <lineage>
        <taxon>Eukaryota</taxon>
        <taxon>Metazoa</taxon>
        <taxon>Ecdysozoa</taxon>
        <taxon>Arthropoda</taxon>
        <taxon>Crustacea</taxon>
        <taxon>Branchiopoda</taxon>
        <taxon>Diplostraca</taxon>
        <taxon>Cladocera</taxon>
        <taxon>Anomopoda</taxon>
        <taxon>Daphniidae</taxon>
        <taxon>Daphnia</taxon>
    </lineage>
</organism>
<keyword evidence="7" id="KW-1185">Reference proteome</keyword>
<dbReference type="PROSITE" id="PS50137">
    <property type="entry name" value="DS_RBD"/>
    <property type="match status" value="1"/>
</dbReference>
<feature type="region of interest" description="Disordered" evidence="2">
    <location>
        <begin position="635"/>
        <end position="687"/>
    </location>
</feature>
<feature type="region of interest" description="Disordered" evidence="2">
    <location>
        <begin position="31"/>
        <end position="63"/>
    </location>
</feature>